<evidence type="ECO:0000313" key="4">
    <source>
        <dbReference type="Ensembl" id="ENSPFOP00000022497.1"/>
    </source>
</evidence>
<dbReference type="GO" id="GO:0006508">
    <property type="term" value="P:proteolysis"/>
    <property type="evidence" value="ECO:0007669"/>
    <property type="project" value="InterPro"/>
</dbReference>
<sequence length="255" mass="28811">MALLKVLLLLRLGVSVNSHVSLQKRIIGGHDCNDNERLYHVRLLSRDGTHMSRCGGSLIHPQWILTAAHCWTWQRGWFMTAMLRVHPRTVRRNPQDNQIILRNPVVYIDNNGRQHDIMLLRLQRPVTNVNPVPLPNCNNINNIPNTGDRVQLAGEAATTTGPNNRRVPNAPIPPHLQCVDMTVRGRPRYFEHIFSVSEPNRDVCFGDSGGGVIFNNMIYGVISGVLDGTHACVREAIMMDVCRYLPWINQIIAQP</sequence>
<reference evidence="5" key="1">
    <citation type="submission" date="2013-10" db="EMBL/GenBank/DDBJ databases">
        <authorList>
            <person name="Schartl M."/>
            <person name="Warren W."/>
        </authorList>
    </citation>
    <scope>NUCLEOTIDE SEQUENCE [LARGE SCALE GENOMIC DNA]</scope>
    <source>
        <strain evidence="5">female</strain>
    </source>
</reference>
<evidence type="ECO:0000259" key="3">
    <source>
        <dbReference type="PROSITE" id="PS50240"/>
    </source>
</evidence>
<dbReference type="InterPro" id="IPR001254">
    <property type="entry name" value="Trypsin_dom"/>
</dbReference>
<dbReference type="Pfam" id="PF00089">
    <property type="entry name" value="Trypsin"/>
    <property type="match status" value="1"/>
</dbReference>
<dbReference type="PANTHER" id="PTHR24271:SF47">
    <property type="entry name" value="KALLIKREIN-1"/>
    <property type="match status" value="1"/>
</dbReference>
<dbReference type="eggNOG" id="KOG3627">
    <property type="taxonomic scope" value="Eukaryota"/>
</dbReference>
<evidence type="ECO:0000256" key="2">
    <source>
        <dbReference type="SAM" id="SignalP"/>
    </source>
</evidence>
<dbReference type="GO" id="GO:0004252">
    <property type="term" value="F:serine-type endopeptidase activity"/>
    <property type="evidence" value="ECO:0007669"/>
    <property type="project" value="InterPro"/>
</dbReference>
<name>A0A096LTK6_POEFO</name>
<dbReference type="PROSITE" id="PS50240">
    <property type="entry name" value="TRYPSIN_DOM"/>
    <property type="match status" value="1"/>
</dbReference>
<dbReference type="Ensembl" id="ENSPFOT00000027410.1">
    <property type="protein sequence ID" value="ENSPFOP00000022497.1"/>
    <property type="gene ID" value="ENSPFOG00000007910.2"/>
</dbReference>
<feature type="chain" id="PRO_5001927076" evidence="2">
    <location>
        <begin position="19"/>
        <end position="255"/>
    </location>
</feature>
<organism evidence="4 5">
    <name type="scientific">Poecilia formosa</name>
    <name type="common">Amazon molly</name>
    <name type="synonym">Limia formosa</name>
    <dbReference type="NCBI Taxonomy" id="48698"/>
    <lineage>
        <taxon>Eukaryota</taxon>
        <taxon>Metazoa</taxon>
        <taxon>Chordata</taxon>
        <taxon>Craniata</taxon>
        <taxon>Vertebrata</taxon>
        <taxon>Euteleostomi</taxon>
        <taxon>Actinopterygii</taxon>
        <taxon>Neopterygii</taxon>
        <taxon>Teleostei</taxon>
        <taxon>Neoteleostei</taxon>
        <taxon>Acanthomorphata</taxon>
        <taxon>Ovalentaria</taxon>
        <taxon>Atherinomorphae</taxon>
        <taxon>Cyprinodontiformes</taxon>
        <taxon>Poeciliidae</taxon>
        <taxon>Poeciliinae</taxon>
        <taxon>Poecilia</taxon>
    </lineage>
</organism>
<keyword evidence="1" id="KW-1015">Disulfide bond</keyword>
<dbReference type="SMART" id="SM00020">
    <property type="entry name" value="Tryp_SPc"/>
    <property type="match status" value="1"/>
</dbReference>
<dbReference type="EMBL" id="AYCK01005393">
    <property type="status" value="NOT_ANNOTATED_CDS"/>
    <property type="molecule type" value="Genomic_DNA"/>
</dbReference>
<dbReference type="GeneTree" id="ENSGT00390000009571"/>
<keyword evidence="2" id="KW-0732">Signal</keyword>
<dbReference type="OMA" id="AHVPYNN"/>
<dbReference type="Gene3D" id="2.40.10.10">
    <property type="entry name" value="Trypsin-like serine proteases"/>
    <property type="match status" value="1"/>
</dbReference>
<accession>A0A096LTK6</accession>
<dbReference type="InterPro" id="IPR043504">
    <property type="entry name" value="Peptidase_S1_PA_chymotrypsin"/>
</dbReference>
<reference evidence="4" key="2">
    <citation type="submission" date="2025-08" db="UniProtKB">
        <authorList>
            <consortium name="Ensembl"/>
        </authorList>
    </citation>
    <scope>IDENTIFICATION</scope>
</reference>
<protein>
    <submittedName>
        <fullName evidence="4">Cationic trypsin-3-like</fullName>
    </submittedName>
</protein>
<dbReference type="PROSITE" id="PS00134">
    <property type="entry name" value="TRYPSIN_HIS"/>
    <property type="match status" value="1"/>
</dbReference>
<dbReference type="SUPFAM" id="SSF50494">
    <property type="entry name" value="Trypsin-like serine proteases"/>
    <property type="match status" value="1"/>
</dbReference>
<dbReference type="Proteomes" id="UP000028760">
    <property type="component" value="Unassembled WGS sequence"/>
</dbReference>
<evidence type="ECO:0000313" key="5">
    <source>
        <dbReference type="Proteomes" id="UP000028760"/>
    </source>
</evidence>
<evidence type="ECO:0000256" key="1">
    <source>
        <dbReference type="ARBA" id="ARBA00023157"/>
    </source>
</evidence>
<dbReference type="GeneID" id="103139118"/>
<feature type="domain" description="Peptidase S1" evidence="3">
    <location>
        <begin position="26"/>
        <end position="253"/>
    </location>
</feature>
<dbReference type="InterPro" id="IPR001314">
    <property type="entry name" value="Peptidase_S1A"/>
</dbReference>
<keyword evidence="5" id="KW-1185">Reference proteome</keyword>
<dbReference type="InterPro" id="IPR009003">
    <property type="entry name" value="Peptidase_S1_PA"/>
</dbReference>
<reference evidence="4" key="3">
    <citation type="submission" date="2025-09" db="UniProtKB">
        <authorList>
            <consortium name="Ensembl"/>
        </authorList>
    </citation>
    <scope>IDENTIFICATION</scope>
</reference>
<dbReference type="STRING" id="48698.ENSPFOP00000007835"/>
<proteinExistence type="predicted"/>
<dbReference type="InterPro" id="IPR018114">
    <property type="entry name" value="TRYPSIN_HIS"/>
</dbReference>
<dbReference type="AlphaFoldDB" id="A0A096LTK6"/>
<dbReference type="GO" id="GO:0030141">
    <property type="term" value="C:secretory granule"/>
    <property type="evidence" value="ECO:0007669"/>
    <property type="project" value="TreeGrafter"/>
</dbReference>
<feature type="signal peptide" evidence="2">
    <location>
        <begin position="1"/>
        <end position="18"/>
    </location>
</feature>
<dbReference type="RefSeq" id="XP_007553659.1">
    <property type="nucleotide sequence ID" value="XM_007553597.2"/>
</dbReference>
<dbReference type="PANTHER" id="PTHR24271">
    <property type="entry name" value="KALLIKREIN-RELATED"/>
    <property type="match status" value="1"/>
</dbReference>
<dbReference type="PRINTS" id="PR00722">
    <property type="entry name" value="CHYMOTRYPSIN"/>
</dbReference>